<sequence>MRQLPQPHPGHHYHHHRDFRRGREVDCASLVDDTPPYIRKRRRAIRTLTHAPSSAQTHGGDARMQGVALDEVTMAMPFASTPGKFLFTFFALLYLT</sequence>
<evidence type="ECO:0000313" key="2">
    <source>
        <dbReference type="EMBL" id="TDL15293.1"/>
    </source>
</evidence>
<evidence type="ECO:0000256" key="1">
    <source>
        <dbReference type="SAM" id="Phobius"/>
    </source>
</evidence>
<dbReference type="AlphaFoldDB" id="A0A4Y7PIJ1"/>
<dbReference type="VEuPathDB" id="FungiDB:BD410DRAFT_796502"/>
<dbReference type="EMBL" id="ML170281">
    <property type="protein sequence ID" value="TDL15293.1"/>
    <property type="molecule type" value="Genomic_DNA"/>
</dbReference>
<name>A0A4Y7PIJ1_9AGAM</name>
<reference evidence="2 3" key="1">
    <citation type="submission" date="2018-06" db="EMBL/GenBank/DDBJ databases">
        <title>A transcriptomic atlas of mushroom development highlights an independent origin of complex multicellularity.</title>
        <authorList>
            <consortium name="DOE Joint Genome Institute"/>
            <person name="Krizsan K."/>
            <person name="Almasi E."/>
            <person name="Merenyi Z."/>
            <person name="Sahu N."/>
            <person name="Viragh M."/>
            <person name="Koszo T."/>
            <person name="Mondo S."/>
            <person name="Kiss B."/>
            <person name="Balint B."/>
            <person name="Kues U."/>
            <person name="Barry K."/>
            <person name="Hegedus J.C."/>
            <person name="Henrissat B."/>
            <person name="Johnson J."/>
            <person name="Lipzen A."/>
            <person name="Ohm R."/>
            <person name="Nagy I."/>
            <person name="Pangilinan J."/>
            <person name="Yan J."/>
            <person name="Xiong Y."/>
            <person name="Grigoriev I.V."/>
            <person name="Hibbett D.S."/>
            <person name="Nagy L.G."/>
        </authorList>
    </citation>
    <scope>NUCLEOTIDE SEQUENCE [LARGE SCALE GENOMIC DNA]</scope>
    <source>
        <strain evidence="2 3">SZMC22713</strain>
    </source>
</reference>
<proteinExistence type="predicted"/>
<keyword evidence="1" id="KW-1133">Transmembrane helix</keyword>
<gene>
    <name evidence="2" type="ORF">BD410DRAFT_796502</name>
</gene>
<protein>
    <submittedName>
        <fullName evidence="2">Uncharacterized protein</fullName>
    </submittedName>
</protein>
<accession>A0A4Y7PIJ1</accession>
<feature type="transmembrane region" description="Helical" evidence="1">
    <location>
        <begin position="74"/>
        <end position="95"/>
    </location>
</feature>
<keyword evidence="3" id="KW-1185">Reference proteome</keyword>
<organism evidence="2 3">
    <name type="scientific">Rickenella mellea</name>
    <dbReference type="NCBI Taxonomy" id="50990"/>
    <lineage>
        <taxon>Eukaryota</taxon>
        <taxon>Fungi</taxon>
        <taxon>Dikarya</taxon>
        <taxon>Basidiomycota</taxon>
        <taxon>Agaricomycotina</taxon>
        <taxon>Agaricomycetes</taxon>
        <taxon>Hymenochaetales</taxon>
        <taxon>Rickenellaceae</taxon>
        <taxon>Rickenella</taxon>
    </lineage>
</organism>
<evidence type="ECO:0000313" key="3">
    <source>
        <dbReference type="Proteomes" id="UP000294933"/>
    </source>
</evidence>
<dbReference type="Proteomes" id="UP000294933">
    <property type="component" value="Unassembled WGS sequence"/>
</dbReference>
<keyword evidence="1" id="KW-0472">Membrane</keyword>
<keyword evidence="1" id="KW-0812">Transmembrane</keyword>